<evidence type="ECO:0000313" key="3">
    <source>
        <dbReference type="Proteomes" id="UP001437256"/>
    </source>
</evidence>
<evidence type="ECO:0000313" key="2">
    <source>
        <dbReference type="EMBL" id="KAL0056619.1"/>
    </source>
</evidence>
<reference evidence="2 3" key="1">
    <citation type="submission" date="2024-05" db="EMBL/GenBank/DDBJ databases">
        <title>A draft genome resource for the thread blight pathogen Marasmius tenuissimus strain MS-2.</title>
        <authorList>
            <person name="Yulfo-Soto G.E."/>
            <person name="Baruah I.K."/>
            <person name="Amoako-Attah I."/>
            <person name="Bukari Y."/>
            <person name="Meinhardt L.W."/>
            <person name="Bailey B.A."/>
            <person name="Cohen S.P."/>
        </authorList>
    </citation>
    <scope>NUCLEOTIDE SEQUENCE [LARGE SCALE GENOMIC DNA]</scope>
    <source>
        <strain evidence="2 3">MS-2</strain>
    </source>
</reference>
<feature type="compositionally biased region" description="Polar residues" evidence="1">
    <location>
        <begin position="7"/>
        <end position="27"/>
    </location>
</feature>
<dbReference type="Proteomes" id="UP001437256">
    <property type="component" value="Unassembled WGS sequence"/>
</dbReference>
<evidence type="ECO:0000256" key="1">
    <source>
        <dbReference type="SAM" id="MobiDB-lite"/>
    </source>
</evidence>
<keyword evidence="3" id="KW-1185">Reference proteome</keyword>
<organism evidence="2 3">
    <name type="scientific">Marasmius tenuissimus</name>
    <dbReference type="NCBI Taxonomy" id="585030"/>
    <lineage>
        <taxon>Eukaryota</taxon>
        <taxon>Fungi</taxon>
        <taxon>Dikarya</taxon>
        <taxon>Basidiomycota</taxon>
        <taxon>Agaricomycotina</taxon>
        <taxon>Agaricomycetes</taxon>
        <taxon>Agaricomycetidae</taxon>
        <taxon>Agaricales</taxon>
        <taxon>Marasmiineae</taxon>
        <taxon>Marasmiaceae</taxon>
        <taxon>Marasmius</taxon>
    </lineage>
</organism>
<feature type="region of interest" description="Disordered" evidence="1">
    <location>
        <begin position="1"/>
        <end position="30"/>
    </location>
</feature>
<dbReference type="EMBL" id="JBBXMP010001185">
    <property type="protein sequence ID" value="KAL0056619.1"/>
    <property type="molecule type" value="Genomic_DNA"/>
</dbReference>
<comment type="caution">
    <text evidence="2">The sequence shown here is derived from an EMBL/GenBank/DDBJ whole genome shotgun (WGS) entry which is preliminary data.</text>
</comment>
<proteinExistence type="predicted"/>
<sequence length="166" mass="18975">MPVVRRSATSQDNNELVSDSCDENGNSKPVPWSLREMRSYQSEVQNRLTRIERHQVYIISAVSEALEKLETAGKDDLREVKGLLKQVVGYIEKPGLVEREAQSASRQRVQPTFVDVSSTPTPRGPPLSKFRETKDFFSSPIRHVPPHCYDKVHKSPFSRKVMKRPE</sequence>
<name>A0ABR2Z6L6_9AGAR</name>
<feature type="compositionally biased region" description="Polar residues" evidence="1">
    <location>
        <begin position="102"/>
        <end position="121"/>
    </location>
</feature>
<accession>A0ABR2Z6L6</accession>
<feature type="region of interest" description="Disordered" evidence="1">
    <location>
        <begin position="99"/>
        <end position="131"/>
    </location>
</feature>
<gene>
    <name evidence="2" type="ORF">AAF712_016776</name>
</gene>
<protein>
    <submittedName>
        <fullName evidence="2">Uncharacterized protein</fullName>
    </submittedName>
</protein>